<gene>
    <name evidence="1" type="ORF">BDV95DRAFT_30417</name>
</gene>
<dbReference type="AlphaFoldDB" id="A0A7C8IFV3"/>
<proteinExistence type="predicted"/>
<reference evidence="1 2" key="1">
    <citation type="submission" date="2020-01" db="EMBL/GenBank/DDBJ databases">
        <authorList>
            <consortium name="DOE Joint Genome Institute"/>
            <person name="Haridas S."/>
            <person name="Albert R."/>
            <person name="Binder M."/>
            <person name="Bloem J."/>
            <person name="Labutti K."/>
            <person name="Salamov A."/>
            <person name="Andreopoulos B."/>
            <person name="Baker S.E."/>
            <person name="Barry K."/>
            <person name="Bills G."/>
            <person name="Bluhm B.H."/>
            <person name="Cannon C."/>
            <person name="Castanera R."/>
            <person name="Culley D.E."/>
            <person name="Daum C."/>
            <person name="Ezra D."/>
            <person name="Gonzalez J.B."/>
            <person name="Henrissat B."/>
            <person name="Kuo A."/>
            <person name="Liang C."/>
            <person name="Lipzen A."/>
            <person name="Lutzoni F."/>
            <person name="Magnuson J."/>
            <person name="Mondo S."/>
            <person name="Nolan M."/>
            <person name="Ohm R."/>
            <person name="Pangilinan J."/>
            <person name="Park H.-J.H."/>
            <person name="Ramirez L."/>
            <person name="Alfaro M."/>
            <person name="Sun H."/>
            <person name="Tritt A."/>
            <person name="Yoshinaga Y."/>
            <person name="Zwiers L.-H.L."/>
            <person name="Turgeon B.G."/>
            <person name="Goodwin S.B."/>
            <person name="Spatafora J.W."/>
            <person name="Crous P.W."/>
            <person name="Grigoriev I.V."/>
        </authorList>
    </citation>
    <scope>NUCLEOTIDE SEQUENCE [LARGE SCALE GENOMIC DNA]</scope>
    <source>
        <strain evidence="1 2">CBS 611.86</strain>
    </source>
</reference>
<protein>
    <submittedName>
        <fullName evidence="1">Uncharacterized protein</fullName>
    </submittedName>
</protein>
<sequence length="207" mass="23095">MKSAQLYVHNMVRRGIEDIKQLDGYEHVEQISGVSQQNDAAKWLESAQRERSLESVQTEWTLIALYDVLVPLDLVSASLSKAVTTITPLLHAATDRSAADDDSGLAGLKLVKRLEDQQKALTQTVLNDELNGTNERLTSLMAEDDRYLLGPHAWTIFKKLNGLQRRDFIKTRWSDALPLLSGLGSSALSAEYESYQSTRPTCLDFAT</sequence>
<dbReference type="EMBL" id="JAADJZ010000010">
    <property type="protein sequence ID" value="KAF2871987.1"/>
    <property type="molecule type" value="Genomic_DNA"/>
</dbReference>
<dbReference type="Proteomes" id="UP000481861">
    <property type="component" value="Unassembled WGS sequence"/>
</dbReference>
<name>A0A7C8IFV3_9PLEO</name>
<accession>A0A7C8IFV3</accession>
<organism evidence="1 2">
    <name type="scientific">Massariosphaeria phaeospora</name>
    <dbReference type="NCBI Taxonomy" id="100035"/>
    <lineage>
        <taxon>Eukaryota</taxon>
        <taxon>Fungi</taxon>
        <taxon>Dikarya</taxon>
        <taxon>Ascomycota</taxon>
        <taxon>Pezizomycotina</taxon>
        <taxon>Dothideomycetes</taxon>
        <taxon>Pleosporomycetidae</taxon>
        <taxon>Pleosporales</taxon>
        <taxon>Pleosporales incertae sedis</taxon>
        <taxon>Massariosphaeria</taxon>
    </lineage>
</organism>
<evidence type="ECO:0000313" key="2">
    <source>
        <dbReference type="Proteomes" id="UP000481861"/>
    </source>
</evidence>
<comment type="caution">
    <text evidence="1">The sequence shown here is derived from an EMBL/GenBank/DDBJ whole genome shotgun (WGS) entry which is preliminary data.</text>
</comment>
<keyword evidence="2" id="KW-1185">Reference proteome</keyword>
<evidence type="ECO:0000313" key="1">
    <source>
        <dbReference type="EMBL" id="KAF2871987.1"/>
    </source>
</evidence>